<protein>
    <submittedName>
        <fullName evidence="2">Uncharacterized protein</fullName>
    </submittedName>
</protein>
<sequence length="284" mass="30466">MLTSILLGAGMALTVAALPQSYAPDLFTTEYLTTTIRKFPPSSTASSGFVYSSSSPSPLTTTSCSGSPYPTGTGGIWYEKPYHTSLSPGHPRPNHGGYQPLWHNSSYWPHAYPAKRIVAGIPYEAPTTSPSPIIFSGTIAFSGTISGFKTVKRDAIPATYTTLPSISNGSSPWDFNHPNSTAFGCHRGGNATGCGSYDDPVPFAGVLGSYETCEVVYHPYLHKYLRYEDVCPSCGNGSVVLWTGEDGGKKGTLIGKKERLIRKPLTWLSVDKGGDGWRNSTHLL</sequence>
<keyword evidence="1" id="KW-0732">Signal</keyword>
<dbReference type="EMBL" id="MCFA01000096">
    <property type="protein sequence ID" value="ORY08735.1"/>
    <property type="molecule type" value="Genomic_DNA"/>
</dbReference>
<name>A0A1Y1ZFW8_9PLEO</name>
<feature type="chain" id="PRO_5012395281" evidence="1">
    <location>
        <begin position="17"/>
        <end position="284"/>
    </location>
</feature>
<feature type="signal peptide" evidence="1">
    <location>
        <begin position="1"/>
        <end position="16"/>
    </location>
</feature>
<reference evidence="2 3" key="1">
    <citation type="submission" date="2016-07" db="EMBL/GenBank/DDBJ databases">
        <title>Pervasive Adenine N6-methylation of Active Genes in Fungi.</title>
        <authorList>
            <consortium name="DOE Joint Genome Institute"/>
            <person name="Mondo S.J."/>
            <person name="Dannebaum R.O."/>
            <person name="Kuo R.C."/>
            <person name="Labutti K."/>
            <person name="Haridas S."/>
            <person name="Kuo A."/>
            <person name="Salamov A."/>
            <person name="Ahrendt S.R."/>
            <person name="Lipzen A."/>
            <person name="Sullivan W."/>
            <person name="Andreopoulos W.B."/>
            <person name="Clum A."/>
            <person name="Lindquist E."/>
            <person name="Daum C."/>
            <person name="Ramamoorthy G.K."/>
            <person name="Gryganskyi A."/>
            <person name="Culley D."/>
            <person name="Magnuson J.K."/>
            <person name="James T.Y."/>
            <person name="O'Malley M.A."/>
            <person name="Stajich J.E."/>
            <person name="Spatafora J.W."/>
            <person name="Visel A."/>
            <person name="Grigoriev I.V."/>
        </authorList>
    </citation>
    <scope>NUCLEOTIDE SEQUENCE [LARGE SCALE GENOMIC DNA]</scope>
    <source>
        <strain evidence="2 3">CBS 115471</strain>
    </source>
</reference>
<keyword evidence="3" id="KW-1185">Reference proteome</keyword>
<comment type="caution">
    <text evidence="2">The sequence shown here is derived from an EMBL/GenBank/DDBJ whole genome shotgun (WGS) entry which is preliminary data.</text>
</comment>
<proteinExistence type="predicted"/>
<dbReference type="AlphaFoldDB" id="A0A1Y1ZFW8"/>
<gene>
    <name evidence="2" type="ORF">BCR34DRAFT_603376</name>
</gene>
<evidence type="ECO:0000256" key="1">
    <source>
        <dbReference type="SAM" id="SignalP"/>
    </source>
</evidence>
<evidence type="ECO:0000313" key="2">
    <source>
        <dbReference type="EMBL" id="ORY08735.1"/>
    </source>
</evidence>
<dbReference type="Proteomes" id="UP000193144">
    <property type="component" value="Unassembled WGS sequence"/>
</dbReference>
<organism evidence="2 3">
    <name type="scientific">Clohesyomyces aquaticus</name>
    <dbReference type="NCBI Taxonomy" id="1231657"/>
    <lineage>
        <taxon>Eukaryota</taxon>
        <taxon>Fungi</taxon>
        <taxon>Dikarya</taxon>
        <taxon>Ascomycota</taxon>
        <taxon>Pezizomycotina</taxon>
        <taxon>Dothideomycetes</taxon>
        <taxon>Pleosporomycetidae</taxon>
        <taxon>Pleosporales</taxon>
        <taxon>Lindgomycetaceae</taxon>
        <taxon>Clohesyomyces</taxon>
    </lineage>
</organism>
<dbReference type="OrthoDB" id="5332384at2759"/>
<evidence type="ECO:0000313" key="3">
    <source>
        <dbReference type="Proteomes" id="UP000193144"/>
    </source>
</evidence>
<accession>A0A1Y1ZFW8</accession>